<evidence type="ECO:0000256" key="2">
    <source>
        <dbReference type="ARBA" id="ARBA00022723"/>
    </source>
</evidence>
<dbReference type="Pfam" id="PF23299">
    <property type="entry name" value="DUF7081"/>
    <property type="match status" value="1"/>
</dbReference>
<evidence type="ECO:0000259" key="7">
    <source>
        <dbReference type="Pfam" id="PF07227"/>
    </source>
</evidence>
<comment type="subcellular location">
    <subcellularLocation>
        <location evidence="1">Nucleus</location>
    </subcellularLocation>
</comment>
<dbReference type="AlphaFoldDB" id="A0AA88AIJ7"/>
<dbReference type="GO" id="GO:0008270">
    <property type="term" value="F:zinc ion binding"/>
    <property type="evidence" value="ECO:0007669"/>
    <property type="project" value="UniProtKB-KW"/>
</dbReference>
<feature type="region of interest" description="Disordered" evidence="6">
    <location>
        <begin position="1"/>
        <end position="20"/>
    </location>
</feature>
<dbReference type="InterPro" id="IPR032881">
    <property type="entry name" value="Oberon-like_PHD"/>
</dbReference>
<dbReference type="EMBL" id="BTGU01000023">
    <property type="protein sequence ID" value="GMN46708.1"/>
    <property type="molecule type" value="Genomic_DNA"/>
</dbReference>
<dbReference type="Pfam" id="PF07227">
    <property type="entry name" value="PHD_Oberon"/>
    <property type="match status" value="1"/>
</dbReference>
<keyword evidence="4" id="KW-0862">Zinc</keyword>
<evidence type="ECO:0000256" key="5">
    <source>
        <dbReference type="ARBA" id="ARBA00023242"/>
    </source>
</evidence>
<evidence type="ECO:0000259" key="8">
    <source>
        <dbReference type="Pfam" id="PF23299"/>
    </source>
</evidence>
<keyword evidence="11" id="KW-1185">Reference proteome</keyword>
<reference evidence="10" key="1">
    <citation type="submission" date="2023-07" db="EMBL/GenBank/DDBJ databases">
        <title>draft genome sequence of fig (Ficus carica).</title>
        <authorList>
            <person name="Takahashi T."/>
            <person name="Nishimura K."/>
        </authorList>
    </citation>
    <scope>NUCLEOTIDE SEQUENCE</scope>
</reference>
<dbReference type="PANTHER" id="PTHR33345:SF6">
    <property type="entry name" value="OS03G0747200 PROTEIN"/>
    <property type="match status" value="1"/>
</dbReference>
<sequence>MMDIEVHDENQGGTPVSRENGFMLMPVSPEETGEGLPYAPENWPNPGDTWGWRVGKRVSQAGHFLDRYLYLPKHLPRNEASGGKGAFAFASKLSIERYIQTTFPGADVNAFFASFSWKIPAKGRSLTNGNNLIALSAEERLEQSLCDSSSDNGGCKAGNKMCSSLVEQVENSPLSIMVCDICCSEPRFCRDCCCILCCKTVNYTYGSYSYIRCEAVAEEGRMCGHIAHISCALRSYMAGKVGGSIGLDVEYYCRRCDVKSDLVPHVTRLLQTCKSIDTRDDIVKILKVGLSILRGSERTSAKRLLNRIELAISKLNCGTSLEDIWKVEDNFLALTPDIAGHDIAAMEVVNHLEPMDNPTDSPNVPVSFDWQTESQKLEEEVDHVLQALRKSQEMEYKVAEERLYSQKDYLASLYQQLDSERSELTRHITSTNQDNLLSAILNRVDQIKRELVKFKDMKKVASGFGKTSRGILEEHFDLELEG</sequence>
<name>A0AA88AIJ7_FICCA</name>
<dbReference type="PANTHER" id="PTHR33345">
    <property type="entry name" value="ADAPTER PROTEIN, PUTATIVE-RELATED"/>
    <property type="match status" value="1"/>
</dbReference>
<dbReference type="GO" id="GO:0005634">
    <property type="term" value="C:nucleus"/>
    <property type="evidence" value="ECO:0007669"/>
    <property type="project" value="UniProtKB-SubCell"/>
</dbReference>
<evidence type="ECO:0000259" key="9">
    <source>
        <dbReference type="Pfam" id="PF24590"/>
    </source>
</evidence>
<dbReference type="Proteomes" id="UP001187192">
    <property type="component" value="Unassembled WGS sequence"/>
</dbReference>
<evidence type="ECO:0000256" key="4">
    <source>
        <dbReference type="ARBA" id="ARBA00022833"/>
    </source>
</evidence>
<dbReference type="InterPro" id="IPR056034">
    <property type="entry name" value="DUF7615"/>
</dbReference>
<keyword evidence="3" id="KW-0863">Zinc-finger</keyword>
<evidence type="ECO:0000256" key="1">
    <source>
        <dbReference type="ARBA" id="ARBA00004123"/>
    </source>
</evidence>
<evidence type="ECO:0000313" key="10">
    <source>
        <dbReference type="EMBL" id="GMN46708.1"/>
    </source>
</evidence>
<evidence type="ECO:0000256" key="6">
    <source>
        <dbReference type="SAM" id="MobiDB-lite"/>
    </source>
</evidence>
<feature type="compositionally biased region" description="Basic and acidic residues" evidence="6">
    <location>
        <begin position="1"/>
        <end position="10"/>
    </location>
</feature>
<accession>A0AA88AIJ7</accession>
<gene>
    <name evidence="10" type="ORF">TIFTF001_015875</name>
</gene>
<keyword evidence="2" id="KW-0479">Metal-binding</keyword>
<feature type="domain" description="DUF7615" evidence="9">
    <location>
        <begin position="371"/>
        <end position="475"/>
    </location>
</feature>
<organism evidence="10 11">
    <name type="scientific">Ficus carica</name>
    <name type="common">Common fig</name>
    <dbReference type="NCBI Taxonomy" id="3494"/>
    <lineage>
        <taxon>Eukaryota</taxon>
        <taxon>Viridiplantae</taxon>
        <taxon>Streptophyta</taxon>
        <taxon>Embryophyta</taxon>
        <taxon>Tracheophyta</taxon>
        <taxon>Spermatophyta</taxon>
        <taxon>Magnoliopsida</taxon>
        <taxon>eudicotyledons</taxon>
        <taxon>Gunneridae</taxon>
        <taxon>Pentapetalae</taxon>
        <taxon>rosids</taxon>
        <taxon>fabids</taxon>
        <taxon>Rosales</taxon>
        <taxon>Moraceae</taxon>
        <taxon>Ficeae</taxon>
        <taxon>Ficus</taxon>
    </lineage>
</organism>
<comment type="caution">
    <text evidence="10">The sequence shown here is derived from an EMBL/GenBank/DDBJ whole genome shotgun (WGS) entry which is preliminary data.</text>
</comment>
<feature type="domain" description="DUF7081" evidence="8">
    <location>
        <begin position="26"/>
        <end position="121"/>
    </location>
</feature>
<dbReference type="Pfam" id="PF24590">
    <property type="entry name" value="DUF7615"/>
    <property type="match status" value="1"/>
</dbReference>
<evidence type="ECO:0008006" key="12">
    <source>
        <dbReference type="Google" id="ProtNLM"/>
    </source>
</evidence>
<proteinExistence type="predicted"/>
<keyword evidence="5" id="KW-0539">Nucleus</keyword>
<protein>
    <recommendedName>
        <fullName evidence="12">Oberon PHD finger domain-containing protein</fullName>
    </recommendedName>
</protein>
<dbReference type="InterPro" id="IPR055508">
    <property type="entry name" value="DUF7081"/>
</dbReference>
<evidence type="ECO:0000313" key="11">
    <source>
        <dbReference type="Proteomes" id="UP001187192"/>
    </source>
</evidence>
<feature type="domain" description="Oberon-like PHD finger" evidence="7">
    <location>
        <begin position="158"/>
        <end position="289"/>
    </location>
</feature>
<evidence type="ECO:0000256" key="3">
    <source>
        <dbReference type="ARBA" id="ARBA00022771"/>
    </source>
</evidence>